<dbReference type="AlphaFoldDB" id="A0AAU8ADW0"/>
<organism evidence="1">
    <name type="scientific">Alloyangia sp. H15</name>
    <dbReference type="NCBI Taxonomy" id="3029062"/>
    <lineage>
        <taxon>Bacteria</taxon>
        <taxon>Pseudomonadati</taxon>
        <taxon>Pseudomonadota</taxon>
        <taxon>Alphaproteobacteria</taxon>
        <taxon>Rhodobacterales</taxon>
        <taxon>Roseobacteraceae</taxon>
        <taxon>Alloyangia</taxon>
    </lineage>
</organism>
<protein>
    <recommendedName>
        <fullName evidence="2">DUF4375 domain-containing protein</fullName>
    </recommendedName>
</protein>
<name>A0AAU8ADW0_9RHOB</name>
<sequence>MNFNQFANLLPRIGDGAHHGRGPFWSDWLDGLDPHRFQLNLRGIDFVDADAEGAETTRNIDAFLQKALEQTDAGTLASLLTVDGSKEKAFLVIWEYLDDGYVGEGYYAPVNENFIRLGVEYASYLAEGGASLTDAIAKFTPDDGDANDTPERLQSVHDNLLGNLSLSAIESRFGAGTAEAIALIALVEEVNPDLLERPYYSGNEGAGAAHDAVRAFDYDQGYARSDYIETHFGAVDARATEGGLGTEMIFGDGNSADGYAVTRHEGAGVELALKVKLRGVGDYDDSHVSYAEDGSATFTVEAGPASTDRMAWNVDWAATVTEAGDDDSFEFRLLLDVDGSEAEQFVDLAAATGNEYGTAPSLQNSWNYGFFDDALFDTTEAEGHYTVRLEAWDDGALIASQTIYIDAV</sequence>
<evidence type="ECO:0008006" key="2">
    <source>
        <dbReference type="Google" id="ProtNLM"/>
    </source>
</evidence>
<evidence type="ECO:0000313" key="1">
    <source>
        <dbReference type="EMBL" id="XCC92413.1"/>
    </source>
</evidence>
<dbReference type="EMBL" id="CP123384">
    <property type="protein sequence ID" value="XCC92413.1"/>
    <property type="molecule type" value="Genomic_DNA"/>
</dbReference>
<reference evidence="1" key="1">
    <citation type="submission" date="2023-02" db="EMBL/GenBank/DDBJ databases">
        <title>Description and genomic characterization of Salipiger bruguierae sp. nov., isolated from the sediment of mangrove plant Bruguiera sexangula.</title>
        <authorList>
            <person name="Long M."/>
        </authorList>
    </citation>
    <scope>NUCLEOTIDE SEQUENCE</scope>
    <source>
        <strain evidence="1">H15</strain>
    </source>
</reference>
<dbReference type="RefSeq" id="WP_353471242.1">
    <property type="nucleotide sequence ID" value="NZ_CP123384.1"/>
</dbReference>
<accession>A0AAU8ADW0</accession>
<proteinExistence type="predicted"/>
<gene>
    <name evidence="1" type="ORF">PVT71_07860</name>
</gene>